<evidence type="ECO:0000313" key="3">
    <source>
        <dbReference type="Proteomes" id="UP001150538"/>
    </source>
</evidence>
<dbReference type="OrthoDB" id="843225at2759"/>
<dbReference type="Proteomes" id="UP001150538">
    <property type="component" value="Unassembled WGS sequence"/>
</dbReference>
<dbReference type="InterPro" id="IPR014729">
    <property type="entry name" value="Rossmann-like_a/b/a_fold"/>
</dbReference>
<name>A0A9W8ABL5_9FUNG</name>
<dbReference type="EMBL" id="JANBPU010000001">
    <property type="protein sequence ID" value="KAJ1922218.1"/>
    <property type="molecule type" value="Genomic_DNA"/>
</dbReference>
<dbReference type="Pfam" id="PF00582">
    <property type="entry name" value="Usp"/>
    <property type="match status" value="1"/>
</dbReference>
<gene>
    <name evidence="2" type="ORF">H4219_000080</name>
</gene>
<proteinExistence type="predicted"/>
<dbReference type="Gene3D" id="3.40.50.620">
    <property type="entry name" value="HUPs"/>
    <property type="match status" value="1"/>
</dbReference>
<dbReference type="CDD" id="cd00293">
    <property type="entry name" value="USP-like"/>
    <property type="match status" value="1"/>
</dbReference>
<sequence length="152" mass="17098">MDNTLEGKAAAEYACSLCAKLKVKYRLVIVFVVALYTKTKIGFINNFLSENNAEIKQESEADVRECQIFLGRFASLVKHEWVEARGEGSESQVFLNYVSRHYPEKDMIVVGEPDSPAINKLVTNSVSSAVLRNVRCPVMVVKNQYDISDDEN</sequence>
<comment type="caution">
    <text evidence="2">The sequence shown here is derived from an EMBL/GenBank/DDBJ whole genome shotgun (WGS) entry which is preliminary data.</text>
</comment>
<dbReference type="SUPFAM" id="SSF52402">
    <property type="entry name" value="Adenine nucleotide alpha hydrolases-like"/>
    <property type="match status" value="1"/>
</dbReference>
<dbReference type="AlphaFoldDB" id="A0A9W8ABL5"/>
<organism evidence="2 3">
    <name type="scientific">Mycoemilia scoparia</name>
    <dbReference type="NCBI Taxonomy" id="417184"/>
    <lineage>
        <taxon>Eukaryota</taxon>
        <taxon>Fungi</taxon>
        <taxon>Fungi incertae sedis</taxon>
        <taxon>Zoopagomycota</taxon>
        <taxon>Kickxellomycotina</taxon>
        <taxon>Kickxellomycetes</taxon>
        <taxon>Kickxellales</taxon>
        <taxon>Kickxellaceae</taxon>
        <taxon>Mycoemilia</taxon>
    </lineage>
</organism>
<dbReference type="InterPro" id="IPR006015">
    <property type="entry name" value="Universal_stress_UspA"/>
</dbReference>
<evidence type="ECO:0000313" key="2">
    <source>
        <dbReference type="EMBL" id="KAJ1922218.1"/>
    </source>
</evidence>
<reference evidence="2" key="1">
    <citation type="submission" date="2022-07" db="EMBL/GenBank/DDBJ databases">
        <title>Phylogenomic reconstructions and comparative analyses of Kickxellomycotina fungi.</title>
        <authorList>
            <person name="Reynolds N.K."/>
            <person name="Stajich J.E."/>
            <person name="Barry K."/>
            <person name="Grigoriev I.V."/>
            <person name="Crous P."/>
            <person name="Smith M.E."/>
        </authorList>
    </citation>
    <scope>NUCLEOTIDE SEQUENCE</scope>
    <source>
        <strain evidence="2">NBRC 100468</strain>
    </source>
</reference>
<dbReference type="PRINTS" id="PR01438">
    <property type="entry name" value="UNVRSLSTRESS"/>
</dbReference>
<dbReference type="InterPro" id="IPR006016">
    <property type="entry name" value="UspA"/>
</dbReference>
<evidence type="ECO:0000259" key="1">
    <source>
        <dbReference type="Pfam" id="PF00582"/>
    </source>
</evidence>
<keyword evidence="3" id="KW-1185">Reference proteome</keyword>
<protein>
    <recommendedName>
        <fullName evidence="1">UspA domain-containing protein</fullName>
    </recommendedName>
</protein>
<accession>A0A9W8ABL5</accession>
<feature type="domain" description="UspA" evidence="1">
    <location>
        <begin position="2"/>
        <end position="142"/>
    </location>
</feature>